<dbReference type="InterPro" id="IPR036928">
    <property type="entry name" value="AS_sf"/>
</dbReference>
<dbReference type="PANTHER" id="PTHR43372:SF4">
    <property type="entry name" value="FATTY-ACID AMIDE HYDROLASE 2"/>
    <property type="match status" value="1"/>
</dbReference>
<dbReference type="PANTHER" id="PTHR43372">
    <property type="entry name" value="FATTY-ACID AMIDE HYDROLASE"/>
    <property type="match status" value="1"/>
</dbReference>
<sequence length="481" mass="50310">MTAAHLAPDTTALWSRSATSLAESIRSGEVSSRAVVQACLDRVADVNPAVNAATVVFTEQALQAADDADRAVRSGAELGPLHGVPISVKENVDLAWSATTHGLALFKDAIPDSDAVDVRRLREAGAIPLIRTNMPDMGMRWHTDNALHGATVNPWDPARTPGGSSGGEGVAVATGMTPLGLGNDYGGSIRLPAHANGVCGLKPTPGRIPLWRPGPGVFPLTAQLFSVEGPLGRTVDDVALGYEIMRGPCEIDPLTVPVAKDPYAGAPRRVAVVTDPGGLGTAPRITAAVRRAADALADAGWEVEEVEPPHIAEAALLWRELVVADLLEFLFNPAAGLVEHFSDGARDYTDQFVAHTRRLTLGDFGAAVSRRNEIRSAWSSFQASHPVILAPVITELPFAVGADLAGPDAVDEICHAHRLLVAVSCLGMPALALPVGTQSEAMPDGVQLIGPLFGEALCVAAGRELERACGAMTPIDPRPAR</sequence>
<keyword evidence="3" id="KW-1185">Reference proteome</keyword>
<dbReference type="NCBIfam" id="NF005687">
    <property type="entry name" value="PRK07487.1"/>
    <property type="match status" value="1"/>
</dbReference>
<dbReference type="RefSeq" id="WP_249772906.1">
    <property type="nucleotide sequence ID" value="NZ_CP097332.1"/>
</dbReference>
<gene>
    <name evidence="2" type="ORF">M6D93_03180</name>
</gene>
<feature type="domain" description="Amidase" evidence="1">
    <location>
        <begin position="35"/>
        <end position="458"/>
    </location>
</feature>
<dbReference type="Gene3D" id="3.90.1300.10">
    <property type="entry name" value="Amidase signature (AS) domain"/>
    <property type="match status" value="1"/>
</dbReference>
<dbReference type="Pfam" id="PF01425">
    <property type="entry name" value="Amidase"/>
    <property type="match status" value="1"/>
</dbReference>
<name>A0ABY4R1K4_9ACTN</name>
<dbReference type="PROSITE" id="PS00571">
    <property type="entry name" value="AMIDASES"/>
    <property type="match status" value="1"/>
</dbReference>
<organism evidence="2 3">
    <name type="scientific">Jatrophihabitans telluris</name>
    <dbReference type="NCBI Taxonomy" id="2038343"/>
    <lineage>
        <taxon>Bacteria</taxon>
        <taxon>Bacillati</taxon>
        <taxon>Actinomycetota</taxon>
        <taxon>Actinomycetes</taxon>
        <taxon>Jatrophihabitantales</taxon>
        <taxon>Jatrophihabitantaceae</taxon>
        <taxon>Jatrophihabitans</taxon>
    </lineage>
</organism>
<reference evidence="2" key="2">
    <citation type="submission" date="2022-05" db="EMBL/GenBank/DDBJ databases">
        <authorList>
            <person name="Kim J.-S."/>
            <person name="Lee K."/>
            <person name="Suh M."/>
            <person name="Eom M."/>
            <person name="Kim J.-S."/>
            <person name="Kim D.-S."/>
            <person name="Ko S.-H."/>
            <person name="Shin Y."/>
            <person name="Lee J.-S."/>
        </authorList>
    </citation>
    <scope>NUCLEOTIDE SEQUENCE</scope>
    <source>
        <strain evidence="2">N237</strain>
    </source>
</reference>
<reference evidence="2" key="1">
    <citation type="journal article" date="2018" name="Int. J. Syst. Evol. Microbiol.">
        <title>Jatrophihabitans telluris sp. nov., isolated from sediment soil of lava forest wetlands and the emended description of the genus Jatrophihabitans.</title>
        <authorList>
            <person name="Lee K.C."/>
            <person name="Suh M.K."/>
            <person name="Eom M.K."/>
            <person name="Kim K.K."/>
            <person name="Kim J.S."/>
            <person name="Kim D.S."/>
            <person name="Ko S.H."/>
            <person name="Shin Y.K."/>
            <person name="Lee J.S."/>
        </authorList>
    </citation>
    <scope>NUCLEOTIDE SEQUENCE</scope>
    <source>
        <strain evidence="2">N237</strain>
    </source>
</reference>
<evidence type="ECO:0000313" key="3">
    <source>
        <dbReference type="Proteomes" id="UP001056336"/>
    </source>
</evidence>
<accession>A0ABY4R1K4</accession>
<proteinExistence type="predicted"/>
<protein>
    <submittedName>
        <fullName evidence="2">Amidase</fullName>
    </submittedName>
</protein>
<dbReference type="InterPro" id="IPR052739">
    <property type="entry name" value="FAAH2"/>
</dbReference>
<evidence type="ECO:0000259" key="1">
    <source>
        <dbReference type="Pfam" id="PF01425"/>
    </source>
</evidence>
<dbReference type="EMBL" id="CP097332">
    <property type="protein sequence ID" value="UQX89010.1"/>
    <property type="molecule type" value="Genomic_DNA"/>
</dbReference>
<evidence type="ECO:0000313" key="2">
    <source>
        <dbReference type="EMBL" id="UQX89010.1"/>
    </source>
</evidence>
<dbReference type="Proteomes" id="UP001056336">
    <property type="component" value="Chromosome"/>
</dbReference>
<dbReference type="SUPFAM" id="SSF75304">
    <property type="entry name" value="Amidase signature (AS) enzymes"/>
    <property type="match status" value="1"/>
</dbReference>
<dbReference type="InterPro" id="IPR023631">
    <property type="entry name" value="Amidase_dom"/>
</dbReference>
<dbReference type="InterPro" id="IPR020556">
    <property type="entry name" value="Amidase_CS"/>
</dbReference>